<protein>
    <submittedName>
        <fullName evidence="8">Lipid A core-O-antigen ligase and related enzymes</fullName>
    </submittedName>
</protein>
<feature type="transmembrane region" description="Helical" evidence="6">
    <location>
        <begin position="130"/>
        <end position="149"/>
    </location>
</feature>
<dbReference type="PANTHER" id="PTHR37422">
    <property type="entry name" value="TEICHURONIC ACID BIOSYNTHESIS PROTEIN TUAE"/>
    <property type="match status" value="1"/>
</dbReference>
<feature type="domain" description="O-antigen ligase-related" evidence="7">
    <location>
        <begin position="194"/>
        <end position="388"/>
    </location>
</feature>
<gene>
    <name evidence="8" type="ORF">ERS852392_00628</name>
</gene>
<dbReference type="GO" id="GO:0016020">
    <property type="term" value="C:membrane"/>
    <property type="evidence" value="ECO:0007669"/>
    <property type="project" value="UniProtKB-SubCell"/>
</dbReference>
<evidence type="ECO:0000313" key="9">
    <source>
        <dbReference type="Proteomes" id="UP000095395"/>
    </source>
</evidence>
<evidence type="ECO:0000256" key="4">
    <source>
        <dbReference type="ARBA" id="ARBA00023136"/>
    </source>
</evidence>
<evidence type="ECO:0000256" key="6">
    <source>
        <dbReference type="SAM" id="Phobius"/>
    </source>
</evidence>
<organism evidence="8 9">
    <name type="scientific">Roseburia inulinivorans</name>
    <dbReference type="NCBI Taxonomy" id="360807"/>
    <lineage>
        <taxon>Bacteria</taxon>
        <taxon>Bacillati</taxon>
        <taxon>Bacillota</taxon>
        <taxon>Clostridia</taxon>
        <taxon>Lachnospirales</taxon>
        <taxon>Lachnospiraceae</taxon>
        <taxon>Roseburia</taxon>
    </lineage>
</organism>
<evidence type="ECO:0000313" key="8">
    <source>
        <dbReference type="EMBL" id="CUN52325.1"/>
    </source>
</evidence>
<dbReference type="Proteomes" id="UP000095395">
    <property type="component" value="Unassembled WGS sequence"/>
</dbReference>
<name>A0A173XP01_9FIRM</name>
<keyword evidence="3 6" id="KW-1133">Transmembrane helix</keyword>
<evidence type="ECO:0000259" key="7">
    <source>
        <dbReference type="Pfam" id="PF04932"/>
    </source>
</evidence>
<evidence type="ECO:0000256" key="5">
    <source>
        <dbReference type="SAM" id="MobiDB-lite"/>
    </source>
</evidence>
<dbReference type="Pfam" id="PF04932">
    <property type="entry name" value="Wzy_C"/>
    <property type="match status" value="1"/>
</dbReference>
<feature type="transmembrane region" description="Helical" evidence="6">
    <location>
        <begin position="242"/>
        <end position="263"/>
    </location>
</feature>
<feature type="compositionally biased region" description="Low complexity" evidence="5">
    <location>
        <begin position="297"/>
        <end position="309"/>
    </location>
</feature>
<proteinExistence type="predicted"/>
<feature type="transmembrane region" description="Helical" evidence="6">
    <location>
        <begin position="71"/>
        <end position="91"/>
    </location>
</feature>
<dbReference type="PANTHER" id="PTHR37422:SF17">
    <property type="entry name" value="O-ANTIGEN LIGASE"/>
    <property type="match status" value="1"/>
</dbReference>
<feature type="transmembrane region" description="Helical" evidence="6">
    <location>
        <begin position="417"/>
        <end position="435"/>
    </location>
</feature>
<sequence>MNNLSEKIKEKGMIYYLLVAQVVFLLVLPAMDGKINTFRIFLYFVFAITSVAIVVLAVIECFKNRKAFDKVFIIVMTFFLMCTISAIWAMIRNVPFADVVRGIAPFVWYIYIIVIVVGVRLEETEKLNRAVGMIALMYSARIYVYYFLYVAGEEGERVTFHLYKATSIVPMIGVLIFCYYFLKYENAKMRYIVALLFCYISVILTQTKSMLIAVLIGVFLVLAGTGMCAKKKICAESEMKKRYILIIGVIFVSTTILMFTTSLGNRWKSMVSVNQPSEMISSEMISSETAASEIELSETTSSEMNSTETEVNKDSDKPQIVVEKGSVSVRIVELKTAIKHFINTPILGEGIGYRWVAEGVDYGKPVIYMHNVVAFCMLDFGIMGLVYLFVVVLIFFKMEYKVIKANVDLELKKSFQFSLAVIIMAFAYANFFAVYRSIEFVVLCSIYIGKIILEYRRIINGDLK</sequence>
<dbReference type="RefSeq" id="WP_055301319.1">
    <property type="nucleotide sequence ID" value="NZ_CYYR01000003.1"/>
</dbReference>
<reference evidence="8 9" key="1">
    <citation type="submission" date="2015-09" db="EMBL/GenBank/DDBJ databases">
        <authorList>
            <consortium name="Pathogen Informatics"/>
        </authorList>
    </citation>
    <scope>NUCLEOTIDE SEQUENCE [LARGE SCALE GENOMIC DNA]</scope>
    <source>
        <strain evidence="8 9">2789STDY5608835</strain>
    </source>
</reference>
<keyword evidence="8" id="KW-0436">Ligase</keyword>
<dbReference type="EMBL" id="CYYR01000003">
    <property type="protein sequence ID" value="CUN52325.1"/>
    <property type="molecule type" value="Genomic_DNA"/>
</dbReference>
<feature type="transmembrane region" description="Helical" evidence="6">
    <location>
        <begin position="103"/>
        <end position="121"/>
    </location>
</feature>
<feature type="transmembrane region" description="Helical" evidence="6">
    <location>
        <begin position="12"/>
        <end position="31"/>
    </location>
</feature>
<evidence type="ECO:0000256" key="3">
    <source>
        <dbReference type="ARBA" id="ARBA00022989"/>
    </source>
</evidence>
<evidence type="ECO:0000256" key="2">
    <source>
        <dbReference type="ARBA" id="ARBA00022692"/>
    </source>
</evidence>
<feature type="transmembrane region" description="Helical" evidence="6">
    <location>
        <begin position="372"/>
        <end position="396"/>
    </location>
</feature>
<dbReference type="GO" id="GO:0016874">
    <property type="term" value="F:ligase activity"/>
    <property type="evidence" value="ECO:0007669"/>
    <property type="project" value="UniProtKB-KW"/>
</dbReference>
<dbReference type="InterPro" id="IPR007016">
    <property type="entry name" value="O-antigen_ligase-rel_domated"/>
</dbReference>
<comment type="subcellular location">
    <subcellularLocation>
        <location evidence="1">Membrane</location>
        <topology evidence="1">Multi-pass membrane protein</topology>
    </subcellularLocation>
</comment>
<evidence type="ECO:0000256" key="1">
    <source>
        <dbReference type="ARBA" id="ARBA00004141"/>
    </source>
</evidence>
<feature type="transmembrane region" description="Helical" evidence="6">
    <location>
        <begin position="161"/>
        <end position="182"/>
    </location>
</feature>
<dbReference type="InterPro" id="IPR051533">
    <property type="entry name" value="WaaL-like"/>
</dbReference>
<accession>A0A173XP01</accession>
<dbReference type="AlphaFoldDB" id="A0A173XP01"/>
<feature type="region of interest" description="Disordered" evidence="5">
    <location>
        <begin position="297"/>
        <end position="316"/>
    </location>
</feature>
<keyword evidence="2 6" id="KW-0812">Transmembrane</keyword>
<feature type="transmembrane region" description="Helical" evidence="6">
    <location>
        <begin position="37"/>
        <end position="59"/>
    </location>
</feature>
<feature type="transmembrane region" description="Helical" evidence="6">
    <location>
        <begin position="211"/>
        <end position="230"/>
    </location>
</feature>
<feature type="transmembrane region" description="Helical" evidence="6">
    <location>
        <begin position="189"/>
        <end position="205"/>
    </location>
</feature>
<keyword evidence="4 6" id="KW-0472">Membrane</keyword>